<evidence type="ECO:0000313" key="2">
    <source>
        <dbReference type="EMBL" id="CAB4263141.1"/>
    </source>
</evidence>
<dbReference type="AlphaFoldDB" id="A0A6J5TGT4"/>
<feature type="region of interest" description="Disordered" evidence="1">
    <location>
        <begin position="1"/>
        <end position="59"/>
    </location>
</feature>
<evidence type="ECO:0000256" key="1">
    <source>
        <dbReference type="SAM" id="MobiDB-lite"/>
    </source>
</evidence>
<name>A0A6J5TGT4_PRUAR</name>
<accession>A0A6J5TGT4</accession>
<dbReference type="InterPro" id="IPR052442">
    <property type="entry name" value="Env_Response_Regulator"/>
</dbReference>
<reference evidence="2 3" key="1">
    <citation type="submission" date="2020-05" db="EMBL/GenBank/DDBJ databases">
        <authorList>
            <person name="Campoy J."/>
            <person name="Schneeberger K."/>
            <person name="Spophaly S."/>
        </authorList>
    </citation>
    <scope>NUCLEOTIDE SEQUENCE [LARGE SCALE GENOMIC DNA]</scope>
    <source>
        <strain evidence="2">PruArmRojPasFocal</strain>
    </source>
</reference>
<sequence length="230" mass="25823">MRLEDLKLNLNSLNNRNHKVSAKPNPGRSFKRPRSSDYDSDSNSNSHPHPVRILGQQTKRMVKRQRQMPKAKDIDEEDNGGLAPLKAVFDHGAAVSNSEVSSSNFSSCKSPVTVLHHASPVNATTSNEINLSPRRAARVAMLKARFAGTILKAKQDVLYSGSNGLENTDDEIKRFKAAEMKKANEYIKEQRQRDREAARLALEEMERNVVIDDNFKTMRDFEMLISGANC</sequence>
<dbReference type="PANTHER" id="PTHR46136">
    <property type="entry name" value="TRANSCRIPTION FACTOR GTE8"/>
    <property type="match status" value="1"/>
</dbReference>
<dbReference type="PANTHER" id="PTHR46136:SF33">
    <property type="entry name" value="TRANSCRIPTION FACTOR GTE10"/>
    <property type="match status" value="1"/>
</dbReference>
<dbReference type="EMBL" id="CAEKDK010000001">
    <property type="protein sequence ID" value="CAB4263141.1"/>
    <property type="molecule type" value="Genomic_DNA"/>
</dbReference>
<protein>
    <submittedName>
        <fullName evidence="2">Uncharacterized protein</fullName>
    </submittedName>
</protein>
<dbReference type="Proteomes" id="UP000507222">
    <property type="component" value="Unassembled WGS sequence"/>
</dbReference>
<evidence type="ECO:0000313" key="3">
    <source>
        <dbReference type="Proteomes" id="UP000507222"/>
    </source>
</evidence>
<organism evidence="2 3">
    <name type="scientific">Prunus armeniaca</name>
    <name type="common">Apricot</name>
    <name type="synonym">Armeniaca vulgaris</name>
    <dbReference type="NCBI Taxonomy" id="36596"/>
    <lineage>
        <taxon>Eukaryota</taxon>
        <taxon>Viridiplantae</taxon>
        <taxon>Streptophyta</taxon>
        <taxon>Embryophyta</taxon>
        <taxon>Tracheophyta</taxon>
        <taxon>Spermatophyta</taxon>
        <taxon>Magnoliopsida</taxon>
        <taxon>eudicotyledons</taxon>
        <taxon>Gunneridae</taxon>
        <taxon>Pentapetalae</taxon>
        <taxon>rosids</taxon>
        <taxon>fabids</taxon>
        <taxon>Rosales</taxon>
        <taxon>Rosaceae</taxon>
        <taxon>Amygdaloideae</taxon>
        <taxon>Amygdaleae</taxon>
        <taxon>Prunus</taxon>
    </lineage>
</organism>
<proteinExistence type="predicted"/>
<gene>
    <name evidence="2" type="ORF">CURHAP_LOCUS2870</name>
</gene>